<proteinExistence type="predicted"/>
<dbReference type="OrthoDB" id="10261027at2759"/>
<accession>A0A2H3JPM2</accession>
<dbReference type="AlphaFoldDB" id="A0A2H3JPM2"/>
<dbReference type="PANTHER" id="PTHR44329">
    <property type="entry name" value="SERINE/THREONINE-PROTEIN KINASE TNNI3K-RELATED"/>
    <property type="match status" value="1"/>
</dbReference>
<gene>
    <name evidence="2" type="ORF">WOLCODRAFT_104628</name>
</gene>
<keyword evidence="3" id="KW-1185">Reference proteome</keyword>
<dbReference type="InterPro" id="IPR051681">
    <property type="entry name" value="Ser/Thr_Kinases-Pseudokinases"/>
</dbReference>
<keyword evidence="2" id="KW-0808">Transferase</keyword>
<evidence type="ECO:0000259" key="1">
    <source>
        <dbReference type="PROSITE" id="PS50011"/>
    </source>
</evidence>
<dbReference type="SUPFAM" id="SSF56112">
    <property type="entry name" value="Protein kinase-like (PK-like)"/>
    <property type="match status" value="1"/>
</dbReference>
<dbReference type="PROSITE" id="PS00108">
    <property type="entry name" value="PROTEIN_KINASE_ST"/>
    <property type="match status" value="1"/>
</dbReference>
<dbReference type="SMART" id="SM00220">
    <property type="entry name" value="S_TKc"/>
    <property type="match status" value="1"/>
</dbReference>
<name>A0A2H3JPM2_WOLCO</name>
<evidence type="ECO:0000313" key="3">
    <source>
        <dbReference type="Proteomes" id="UP000218811"/>
    </source>
</evidence>
<evidence type="ECO:0000313" key="2">
    <source>
        <dbReference type="EMBL" id="PCH44130.1"/>
    </source>
</evidence>
<dbReference type="GO" id="GO:0005524">
    <property type="term" value="F:ATP binding"/>
    <property type="evidence" value="ECO:0007669"/>
    <property type="project" value="InterPro"/>
</dbReference>
<dbReference type="PROSITE" id="PS50011">
    <property type="entry name" value="PROTEIN_KINASE_DOM"/>
    <property type="match status" value="1"/>
</dbReference>
<dbReference type="Proteomes" id="UP000218811">
    <property type="component" value="Unassembled WGS sequence"/>
</dbReference>
<dbReference type="GO" id="GO:0004674">
    <property type="term" value="F:protein serine/threonine kinase activity"/>
    <property type="evidence" value="ECO:0007669"/>
    <property type="project" value="TreeGrafter"/>
</dbReference>
<feature type="domain" description="Protein kinase" evidence="1">
    <location>
        <begin position="1"/>
        <end position="241"/>
    </location>
</feature>
<dbReference type="Gene3D" id="1.10.510.10">
    <property type="entry name" value="Transferase(Phosphotransferase) domain 1"/>
    <property type="match status" value="1"/>
</dbReference>
<dbReference type="Pfam" id="PF07714">
    <property type="entry name" value="PK_Tyr_Ser-Thr"/>
    <property type="match status" value="1"/>
</dbReference>
<protein>
    <submittedName>
        <fullName evidence="2">Kinase-like protein</fullName>
    </submittedName>
</protein>
<dbReference type="PIRSF" id="PIRSF000654">
    <property type="entry name" value="Integrin-linked_kinase"/>
    <property type="match status" value="1"/>
</dbReference>
<dbReference type="EMBL" id="KB468157">
    <property type="protein sequence ID" value="PCH44130.1"/>
    <property type="molecule type" value="Genomic_DNA"/>
</dbReference>
<dbReference type="InterPro" id="IPR008271">
    <property type="entry name" value="Ser/Thr_kinase_AS"/>
</dbReference>
<dbReference type="InterPro" id="IPR000719">
    <property type="entry name" value="Prot_kinase_dom"/>
</dbReference>
<dbReference type="InterPro" id="IPR001245">
    <property type="entry name" value="Ser-Thr/Tyr_kinase_cat_dom"/>
</dbReference>
<dbReference type="OMA" id="HLAYIAT"/>
<reference evidence="2 3" key="1">
    <citation type="journal article" date="2012" name="Science">
        <title>The Paleozoic origin of enzymatic lignin decomposition reconstructed from 31 fungal genomes.</title>
        <authorList>
            <person name="Floudas D."/>
            <person name="Binder M."/>
            <person name="Riley R."/>
            <person name="Barry K."/>
            <person name="Blanchette R.A."/>
            <person name="Henrissat B."/>
            <person name="Martinez A.T."/>
            <person name="Otillar R."/>
            <person name="Spatafora J.W."/>
            <person name="Yadav J.S."/>
            <person name="Aerts A."/>
            <person name="Benoit I."/>
            <person name="Boyd A."/>
            <person name="Carlson A."/>
            <person name="Copeland A."/>
            <person name="Coutinho P.M."/>
            <person name="de Vries R.P."/>
            <person name="Ferreira P."/>
            <person name="Findley K."/>
            <person name="Foster B."/>
            <person name="Gaskell J."/>
            <person name="Glotzer D."/>
            <person name="Gorecki P."/>
            <person name="Heitman J."/>
            <person name="Hesse C."/>
            <person name="Hori C."/>
            <person name="Igarashi K."/>
            <person name="Jurgens J.A."/>
            <person name="Kallen N."/>
            <person name="Kersten P."/>
            <person name="Kohler A."/>
            <person name="Kuees U."/>
            <person name="Kumar T.K.A."/>
            <person name="Kuo A."/>
            <person name="LaButti K."/>
            <person name="Larrondo L.F."/>
            <person name="Lindquist E."/>
            <person name="Ling A."/>
            <person name="Lombard V."/>
            <person name="Lucas S."/>
            <person name="Lundell T."/>
            <person name="Martin R."/>
            <person name="McLaughlin D.J."/>
            <person name="Morgenstern I."/>
            <person name="Morin E."/>
            <person name="Murat C."/>
            <person name="Nagy L.G."/>
            <person name="Nolan M."/>
            <person name="Ohm R.A."/>
            <person name="Patyshakuliyeva A."/>
            <person name="Rokas A."/>
            <person name="Ruiz-Duenas F.J."/>
            <person name="Sabat G."/>
            <person name="Salamov A."/>
            <person name="Samejima M."/>
            <person name="Schmutz J."/>
            <person name="Slot J.C."/>
            <person name="St John F."/>
            <person name="Stenlid J."/>
            <person name="Sun H."/>
            <person name="Sun S."/>
            <person name="Syed K."/>
            <person name="Tsang A."/>
            <person name="Wiebenga A."/>
            <person name="Young D."/>
            <person name="Pisabarro A."/>
            <person name="Eastwood D.C."/>
            <person name="Martin F."/>
            <person name="Cullen D."/>
            <person name="Grigoriev I.V."/>
            <person name="Hibbett D.S."/>
        </authorList>
    </citation>
    <scope>NUCLEOTIDE SEQUENCE [LARGE SCALE GENOMIC DNA]</scope>
    <source>
        <strain evidence="2 3">MD-104</strain>
    </source>
</reference>
<organism evidence="2 3">
    <name type="scientific">Wolfiporia cocos (strain MD-104)</name>
    <name type="common">Brown rot fungus</name>
    <dbReference type="NCBI Taxonomy" id="742152"/>
    <lineage>
        <taxon>Eukaryota</taxon>
        <taxon>Fungi</taxon>
        <taxon>Dikarya</taxon>
        <taxon>Basidiomycota</taxon>
        <taxon>Agaricomycotina</taxon>
        <taxon>Agaricomycetes</taxon>
        <taxon>Polyporales</taxon>
        <taxon>Phaeolaceae</taxon>
        <taxon>Wolfiporia</taxon>
    </lineage>
</organism>
<dbReference type="InterPro" id="IPR011009">
    <property type="entry name" value="Kinase-like_dom_sf"/>
</dbReference>
<dbReference type="STRING" id="742152.A0A2H3JPM2"/>
<keyword evidence="2" id="KW-0418">Kinase</keyword>
<sequence length="244" mass="27801">MPVAEDEQRKKINARLMKEIIVWRVVHHPNILPFNGVCEVGQPKILWMISPWMQNGDIMKYIKNNPGADRLKLSVEIVQGLDYLHSTMRIFHGDLKGPNILVDDDGHARLADFGTSRVKLEIAEATGSRSTQSRSIHYLAPERHNPELFGQTSSLPTFHSDLYSLSVVLWELFAGQNAYEGASDGHIMTTVVNGERPKRIPKLRENGMPDGLWPIIEECWDNDFNKRPPMSQVRTRVERLIGLK</sequence>